<dbReference type="AlphaFoldDB" id="A0A380LKI0"/>
<dbReference type="EMBL" id="UHFX01000003">
    <property type="protein sequence ID" value="SUO04348.1"/>
    <property type="molecule type" value="Genomic_DNA"/>
</dbReference>
<evidence type="ECO:0000256" key="1">
    <source>
        <dbReference type="SAM" id="MobiDB-lite"/>
    </source>
</evidence>
<keyword evidence="2" id="KW-0812">Transmembrane</keyword>
<evidence type="ECO:0008006" key="6">
    <source>
        <dbReference type="Google" id="ProtNLM"/>
    </source>
</evidence>
<keyword evidence="5" id="KW-1185">Reference proteome</keyword>
<evidence type="ECO:0000313" key="4">
    <source>
        <dbReference type="EMBL" id="SUO04348.1"/>
    </source>
</evidence>
<accession>A0A380LKI0</accession>
<name>A0A380LKI0_9FIRM</name>
<feature type="region of interest" description="Disordered" evidence="1">
    <location>
        <begin position="136"/>
        <end position="223"/>
    </location>
</feature>
<feature type="signal peptide" evidence="3">
    <location>
        <begin position="1"/>
        <end position="27"/>
    </location>
</feature>
<feature type="compositionally biased region" description="Low complexity" evidence="1">
    <location>
        <begin position="164"/>
        <end position="177"/>
    </location>
</feature>
<feature type="compositionally biased region" description="Basic and acidic residues" evidence="1">
    <location>
        <begin position="178"/>
        <end position="207"/>
    </location>
</feature>
<keyword evidence="2" id="KW-0472">Membrane</keyword>
<reference evidence="4 5" key="1">
    <citation type="submission" date="2018-06" db="EMBL/GenBank/DDBJ databases">
        <authorList>
            <consortium name="Pathogen Informatics"/>
            <person name="Doyle S."/>
        </authorList>
    </citation>
    <scope>NUCLEOTIDE SEQUENCE [LARGE SCALE GENOMIC DNA]</scope>
    <source>
        <strain evidence="4 5">NCTC11087</strain>
    </source>
</reference>
<organism evidence="4 5">
    <name type="scientific">Faecalicoccus pleomorphus</name>
    <dbReference type="NCBI Taxonomy" id="1323"/>
    <lineage>
        <taxon>Bacteria</taxon>
        <taxon>Bacillati</taxon>
        <taxon>Bacillota</taxon>
        <taxon>Erysipelotrichia</taxon>
        <taxon>Erysipelotrichales</taxon>
        <taxon>Erysipelotrichaceae</taxon>
        <taxon>Faecalicoccus</taxon>
    </lineage>
</organism>
<feature type="compositionally biased region" description="Acidic residues" evidence="1">
    <location>
        <begin position="208"/>
        <end position="223"/>
    </location>
</feature>
<dbReference type="Proteomes" id="UP000255523">
    <property type="component" value="Unassembled WGS sequence"/>
</dbReference>
<feature type="chain" id="PRO_5016773039" description="LPXTG cell wall anchor domain-containing protein" evidence="3">
    <location>
        <begin position="28"/>
        <end position="414"/>
    </location>
</feature>
<evidence type="ECO:0000256" key="3">
    <source>
        <dbReference type="SAM" id="SignalP"/>
    </source>
</evidence>
<protein>
    <recommendedName>
        <fullName evidence="6">LPXTG cell wall anchor domain-containing protein</fullName>
    </recommendedName>
</protein>
<dbReference type="RefSeq" id="WP_022789405.1">
    <property type="nucleotide sequence ID" value="NZ_UHFX01000003.1"/>
</dbReference>
<evidence type="ECO:0000256" key="2">
    <source>
        <dbReference type="SAM" id="Phobius"/>
    </source>
</evidence>
<gene>
    <name evidence="4" type="ORF">NCTC11087_01261</name>
</gene>
<keyword evidence="2" id="KW-1133">Transmembrane helix</keyword>
<feature type="compositionally biased region" description="Basic and acidic residues" evidence="1">
    <location>
        <begin position="137"/>
        <end position="161"/>
    </location>
</feature>
<sequence length="414" mass="46239">MKKRIAYSLASVVAASAIGFSGIPIYAQTTSTHTTVVQTKEIKDPQDFVDLYCSLKKVTIDNKKQEIITYTVYETVTEKNYEQILSGKKVYDTLDKDTQKAINEILWNTKNKEEKPLEKDYGKLYEEALLMQQTVKQSEEAKVEESEEVTKPEQDGDKEEPPVTDESTSSQESQTTPEDNKETEKVEETKPVEDTESKVEDNTKDETEVNPDEETIETPVEETSDTLEAPVIVPTMFLSKAEVPAESLLVSSVQTATQSVEPQVVTPTAQEVKPVVSQTTETLKPVVSNVVELNTLDQDVQNFIRNYLMDANGNLYTSVTVYNYRQILSGVAGYSDLSTDKVSQLNSYLLANGSQRYFSLVNQCQRIENQGTTLTKRPVVDTASSSGFGLYGILMTLSSVGFGFLIKRKREKNV</sequence>
<dbReference type="GeneID" id="77462220"/>
<evidence type="ECO:0000313" key="5">
    <source>
        <dbReference type="Proteomes" id="UP000255523"/>
    </source>
</evidence>
<keyword evidence="3" id="KW-0732">Signal</keyword>
<feature type="transmembrane region" description="Helical" evidence="2">
    <location>
        <begin position="388"/>
        <end position="406"/>
    </location>
</feature>
<proteinExistence type="predicted"/>